<dbReference type="Pfam" id="PF07714">
    <property type="entry name" value="PK_Tyr_Ser-Thr"/>
    <property type="match status" value="1"/>
</dbReference>
<organism evidence="11 12">
    <name type="scientific">Acanthoscelides obtectus</name>
    <name type="common">Bean weevil</name>
    <name type="synonym">Bruchus obtectus</name>
    <dbReference type="NCBI Taxonomy" id="200917"/>
    <lineage>
        <taxon>Eukaryota</taxon>
        <taxon>Metazoa</taxon>
        <taxon>Ecdysozoa</taxon>
        <taxon>Arthropoda</taxon>
        <taxon>Hexapoda</taxon>
        <taxon>Insecta</taxon>
        <taxon>Pterygota</taxon>
        <taxon>Neoptera</taxon>
        <taxon>Endopterygota</taxon>
        <taxon>Coleoptera</taxon>
        <taxon>Polyphaga</taxon>
        <taxon>Cucujiformia</taxon>
        <taxon>Chrysomeloidea</taxon>
        <taxon>Chrysomelidae</taxon>
        <taxon>Bruchinae</taxon>
        <taxon>Bruchini</taxon>
        <taxon>Acanthoscelides</taxon>
    </lineage>
</organism>
<dbReference type="PROSITE" id="PS50011">
    <property type="entry name" value="PROTEIN_KINASE_DOM"/>
    <property type="match status" value="1"/>
</dbReference>
<feature type="transmembrane region" description="Helical" evidence="9">
    <location>
        <begin position="190"/>
        <end position="214"/>
    </location>
</feature>
<dbReference type="SUPFAM" id="SSF56112">
    <property type="entry name" value="Protein kinase-like (PK-like)"/>
    <property type="match status" value="1"/>
</dbReference>
<evidence type="ECO:0000256" key="7">
    <source>
        <dbReference type="ARBA" id="ARBA00023180"/>
    </source>
</evidence>
<dbReference type="Gene3D" id="2.60.120.1190">
    <property type="match status" value="1"/>
</dbReference>
<evidence type="ECO:0000256" key="1">
    <source>
        <dbReference type="ARBA" id="ARBA00004479"/>
    </source>
</evidence>
<evidence type="ECO:0000256" key="9">
    <source>
        <dbReference type="SAM" id="Phobius"/>
    </source>
</evidence>
<dbReference type="GO" id="GO:0043235">
    <property type="term" value="C:receptor complex"/>
    <property type="evidence" value="ECO:0007669"/>
    <property type="project" value="TreeGrafter"/>
</dbReference>
<dbReference type="PANTHER" id="PTHR24416">
    <property type="entry name" value="TYROSINE-PROTEIN KINASE RECEPTOR"/>
    <property type="match status" value="1"/>
</dbReference>
<dbReference type="GO" id="GO:0005886">
    <property type="term" value="C:plasma membrane"/>
    <property type="evidence" value="ECO:0007669"/>
    <property type="project" value="TreeGrafter"/>
</dbReference>
<gene>
    <name evidence="11" type="ORF">ACAOBT_LOCUS13915</name>
</gene>
<dbReference type="InterPro" id="IPR011009">
    <property type="entry name" value="Kinase-like_dom_sf"/>
</dbReference>
<proteinExistence type="predicted"/>
<dbReference type="OrthoDB" id="6071166at2759"/>
<dbReference type="EMBL" id="CAKOFQ010006893">
    <property type="protein sequence ID" value="CAH1980334.1"/>
    <property type="molecule type" value="Genomic_DNA"/>
</dbReference>
<reference evidence="11" key="1">
    <citation type="submission" date="2022-03" db="EMBL/GenBank/DDBJ databases">
        <authorList>
            <person name="Sayadi A."/>
        </authorList>
    </citation>
    <scope>NUCLEOTIDE SEQUENCE</scope>
</reference>
<evidence type="ECO:0000256" key="3">
    <source>
        <dbReference type="ARBA" id="ARBA00022729"/>
    </source>
</evidence>
<dbReference type="GO" id="GO:0005524">
    <property type="term" value="F:ATP binding"/>
    <property type="evidence" value="ECO:0007669"/>
    <property type="project" value="InterPro"/>
</dbReference>
<dbReference type="InterPro" id="IPR050122">
    <property type="entry name" value="RTK"/>
</dbReference>
<evidence type="ECO:0000313" key="12">
    <source>
        <dbReference type="Proteomes" id="UP001152888"/>
    </source>
</evidence>
<dbReference type="GO" id="GO:0051897">
    <property type="term" value="P:positive regulation of phosphatidylinositol 3-kinase/protein kinase B signal transduction"/>
    <property type="evidence" value="ECO:0007669"/>
    <property type="project" value="TreeGrafter"/>
</dbReference>
<dbReference type="Pfam" id="PF21114">
    <property type="entry name" value="DDR1-2_DS-like"/>
    <property type="match status" value="1"/>
</dbReference>
<evidence type="ECO:0000256" key="4">
    <source>
        <dbReference type="ARBA" id="ARBA00022989"/>
    </source>
</evidence>
<keyword evidence="3" id="KW-0732">Signal</keyword>
<keyword evidence="2 9" id="KW-0812">Transmembrane</keyword>
<evidence type="ECO:0000256" key="6">
    <source>
        <dbReference type="ARBA" id="ARBA00023157"/>
    </source>
</evidence>
<dbReference type="Gene3D" id="3.30.200.20">
    <property type="entry name" value="Phosphorylase Kinase, domain 1"/>
    <property type="match status" value="1"/>
</dbReference>
<evidence type="ECO:0000256" key="5">
    <source>
        <dbReference type="ARBA" id="ARBA00023136"/>
    </source>
</evidence>
<evidence type="ECO:0000313" key="11">
    <source>
        <dbReference type="EMBL" id="CAH1980334.1"/>
    </source>
</evidence>
<dbReference type="PANTHER" id="PTHR24416:SF580">
    <property type="entry name" value="DISCOIDIN DOMAIN RECEPTOR, ISOFORM F"/>
    <property type="match status" value="1"/>
</dbReference>
<dbReference type="Proteomes" id="UP001152888">
    <property type="component" value="Unassembled WGS sequence"/>
</dbReference>
<keyword evidence="5 9" id="KW-0472">Membrane</keyword>
<dbReference type="InterPro" id="IPR000719">
    <property type="entry name" value="Prot_kinase_dom"/>
</dbReference>
<keyword evidence="7" id="KW-0325">Glycoprotein</keyword>
<feature type="domain" description="Protein kinase" evidence="10">
    <location>
        <begin position="395"/>
        <end position="505"/>
    </location>
</feature>
<protein>
    <recommendedName>
        <fullName evidence="10">Protein kinase domain-containing protein</fullName>
    </recommendedName>
</protein>
<evidence type="ECO:0000259" key="10">
    <source>
        <dbReference type="PROSITE" id="PS50011"/>
    </source>
</evidence>
<keyword evidence="6" id="KW-1015">Disulfide bond</keyword>
<comment type="subcellular location">
    <subcellularLocation>
        <location evidence="1">Membrane</location>
        <topology evidence="1">Single-pass type I membrane protein</topology>
    </subcellularLocation>
</comment>
<dbReference type="AlphaFoldDB" id="A0A9P0PCQ7"/>
<accession>A0A9P0PCQ7</accession>
<dbReference type="GO" id="GO:0005518">
    <property type="term" value="F:collagen binding"/>
    <property type="evidence" value="ECO:0007669"/>
    <property type="project" value="TreeGrafter"/>
</dbReference>
<dbReference type="InterPro" id="IPR001245">
    <property type="entry name" value="Ser-Thr/Tyr_kinase_cat_dom"/>
</dbReference>
<dbReference type="InterPro" id="IPR048525">
    <property type="entry name" value="DDR1-2_DS-like"/>
</dbReference>
<keyword evidence="12" id="KW-1185">Reference proteome</keyword>
<evidence type="ECO:0000256" key="2">
    <source>
        <dbReference type="ARBA" id="ARBA00022692"/>
    </source>
</evidence>
<evidence type="ECO:0000256" key="8">
    <source>
        <dbReference type="SAM" id="MobiDB-lite"/>
    </source>
</evidence>
<dbReference type="GO" id="GO:0038062">
    <property type="term" value="F:protein tyrosine kinase collagen receptor activity"/>
    <property type="evidence" value="ECO:0007669"/>
    <property type="project" value="TreeGrafter"/>
</dbReference>
<sequence>MSALHFVNNIIAFIPGYEWVGWRNDTAGWAGLPLEITFEFDKVRNFSAAYLHTNNLFTSDVQVFSHARVFFSTNGHTFNPEPVHFSYMPDLVMEHSRNVTIKLHHRFGKYLKIQLYFASKWILLSEVAFDSVPASGNFTDLVEDDTALPPIGPEYPPQRDEVKSTTSKVANLTVSQSKTDGRTDDEPESYIGFIIGALTVVILILVAAIVFIAFRNQRIKAISGLTAIPTVRSDLECEKAAVDGDRECKPMESVDRPELYARHVAHHQHLISPDYSEVPDLVSQEYAVPTLRVASKIDKAKPSQVAHSLLLKPPPVPPPPKGYYTQREINTVTLPPSPPLSPTVPSVFNRCSLKNHFMLPLSPEPDDETASAGDSSSALEEEPQVSIQKFPREKFRIVDKIGEGHFGDVHLCEMLESPEDAPNKLVVLHTLKVETFREEFVQEVKALARLKDPNVSRLLGASLDEEPLYAVREYGVMGDLCQFLQDHVAETATPLAPSACTLSVF</sequence>
<feature type="region of interest" description="Disordered" evidence="8">
    <location>
        <begin position="359"/>
        <end position="385"/>
    </location>
</feature>
<name>A0A9P0PCQ7_ACAOB</name>
<comment type="caution">
    <text evidence="11">The sequence shown here is derived from an EMBL/GenBank/DDBJ whole genome shotgun (WGS) entry which is preliminary data.</text>
</comment>
<dbReference type="GO" id="GO:0010976">
    <property type="term" value="P:positive regulation of neuron projection development"/>
    <property type="evidence" value="ECO:0007669"/>
    <property type="project" value="TreeGrafter"/>
</dbReference>
<keyword evidence="4 9" id="KW-1133">Transmembrane helix</keyword>